<dbReference type="AlphaFoldDB" id="R0JTU8"/>
<protein>
    <submittedName>
        <fullName evidence="2">Uncharacterized protein</fullName>
    </submittedName>
</protein>
<keyword evidence="3" id="KW-1185">Reference proteome</keyword>
<dbReference type="Proteomes" id="UP000016935">
    <property type="component" value="Unassembled WGS sequence"/>
</dbReference>
<reference evidence="2 3" key="1">
    <citation type="journal article" date="2012" name="PLoS Pathog.">
        <title>Diverse lifestyles and strategies of plant pathogenesis encoded in the genomes of eighteen Dothideomycetes fungi.</title>
        <authorList>
            <person name="Ohm R.A."/>
            <person name="Feau N."/>
            <person name="Henrissat B."/>
            <person name="Schoch C.L."/>
            <person name="Horwitz B.A."/>
            <person name="Barry K.W."/>
            <person name="Condon B.J."/>
            <person name="Copeland A.C."/>
            <person name="Dhillon B."/>
            <person name="Glaser F."/>
            <person name="Hesse C.N."/>
            <person name="Kosti I."/>
            <person name="LaButti K."/>
            <person name="Lindquist E.A."/>
            <person name="Lucas S."/>
            <person name="Salamov A.A."/>
            <person name="Bradshaw R.E."/>
            <person name="Ciuffetti L."/>
            <person name="Hamelin R.C."/>
            <person name="Kema G.H.J."/>
            <person name="Lawrence C."/>
            <person name="Scott J.A."/>
            <person name="Spatafora J.W."/>
            <person name="Turgeon B.G."/>
            <person name="de Wit P.J.G.M."/>
            <person name="Zhong S."/>
            <person name="Goodwin S.B."/>
            <person name="Grigoriev I.V."/>
        </authorList>
    </citation>
    <scope>NUCLEOTIDE SEQUENCE [LARGE SCALE GENOMIC DNA]</scope>
    <source>
        <strain evidence="3">28A</strain>
    </source>
</reference>
<gene>
    <name evidence="2" type="ORF">SETTUDRAFT_24476</name>
</gene>
<dbReference type="OrthoDB" id="3771551at2759"/>
<evidence type="ECO:0000313" key="3">
    <source>
        <dbReference type="Proteomes" id="UP000016935"/>
    </source>
</evidence>
<evidence type="ECO:0000256" key="1">
    <source>
        <dbReference type="SAM" id="MobiDB-lite"/>
    </source>
</evidence>
<dbReference type="EMBL" id="KB908877">
    <property type="protein sequence ID" value="EOA80964.1"/>
    <property type="molecule type" value="Genomic_DNA"/>
</dbReference>
<dbReference type="GeneID" id="19402788"/>
<evidence type="ECO:0000313" key="2">
    <source>
        <dbReference type="EMBL" id="EOA80964.1"/>
    </source>
</evidence>
<accession>R0JTU8</accession>
<dbReference type="RefSeq" id="XP_008031190.1">
    <property type="nucleotide sequence ID" value="XM_008032999.1"/>
</dbReference>
<reference evidence="2 3" key="2">
    <citation type="journal article" date="2013" name="PLoS Genet.">
        <title>Comparative genome structure, secondary metabolite, and effector coding capacity across Cochliobolus pathogens.</title>
        <authorList>
            <person name="Condon B.J."/>
            <person name="Leng Y."/>
            <person name="Wu D."/>
            <person name="Bushley K.E."/>
            <person name="Ohm R.A."/>
            <person name="Otillar R."/>
            <person name="Martin J."/>
            <person name="Schackwitz W."/>
            <person name="Grimwood J."/>
            <person name="MohdZainudin N."/>
            <person name="Xue C."/>
            <person name="Wang R."/>
            <person name="Manning V.A."/>
            <person name="Dhillon B."/>
            <person name="Tu Z.J."/>
            <person name="Steffenson B.J."/>
            <person name="Salamov A."/>
            <person name="Sun H."/>
            <person name="Lowry S."/>
            <person name="LaButti K."/>
            <person name="Han J."/>
            <person name="Copeland A."/>
            <person name="Lindquist E."/>
            <person name="Barry K."/>
            <person name="Schmutz J."/>
            <person name="Baker S.E."/>
            <person name="Ciuffetti L.M."/>
            <person name="Grigoriev I.V."/>
            <person name="Zhong S."/>
            <person name="Turgeon B.G."/>
        </authorList>
    </citation>
    <scope>NUCLEOTIDE SEQUENCE [LARGE SCALE GENOMIC DNA]</scope>
    <source>
        <strain evidence="3">28A</strain>
    </source>
</reference>
<feature type="region of interest" description="Disordered" evidence="1">
    <location>
        <begin position="1"/>
        <end position="29"/>
    </location>
</feature>
<organism evidence="2 3">
    <name type="scientific">Exserohilum turcicum (strain 28A)</name>
    <name type="common">Northern leaf blight fungus</name>
    <name type="synonym">Setosphaeria turcica</name>
    <dbReference type="NCBI Taxonomy" id="671987"/>
    <lineage>
        <taxon>Eukaryota</taxon>
        <taxon>Fungi</taxon>
        <taxon>Dikarya</taxon>
        <taxon>Ascomycota</taxon>
        <taxon>Pezizomycotina</taxon>
        <taxon>Dothideomycetes</taxon>
        <taxon>Pleosporomycetidae</taxon>
        <taxon>Pleosporales</taxon>
        <taxon>Pleosporineae</taxon>
        <taxon>Pleosporaceae</taxon>
        <taxon>Exserohilum</taxon>
    </lineage>
</organism>
<proteinExistence type="predicted"/>
<sequence length="224" mass="25225">MSQTTPRVPLISMPSQHAPKRKAAKTTDTDADDIQIISVKKLKASPTADSTEAATNAPFKLLVKLDPKFKVFPLDLQSLLQEAYKQTLYTYQAALRQKTLQKSPDTKYKLVAGERARSETLIFTSNVIQHNVLDKNMANAFLMEHLLGIPGLMAEKRGFVQTDTNNNVANPAFLRLHLARQGEIAWGFDADGCLSFYCARVERNSLVERVWYVVRDEVKIEVEE</sequence>
<dbReference type="HOGENOM" id="CLU_1289522_0_0_1"/>
<name>R0JTU8_EXST2</name>